<organism evidence="12 13">
    <name type="scientific">Bodo saltans</name>
    <name type="common">Flagellated protozoan</name>
    <dbReference type="NCBI Taxonomy" id="75058"/>
    <lineage>
        <taxon>Eukaryota</taxon>
        <taxon>Discoba</taxon>
        <taxon>Euglenozoa</taxon>
        <taxon>Kinetoplastea</taxon>
        <taxon>Metakinetoplastina</taxon>
        <taxon>Eubodonida</taxon>
        <taxon>Bodonidae</taxon>
        <taxon>Bodo</taxon>
    </lineage>
</organism>
<dbReference type="EMBL" id="CYKH01001596">
    <property type="protein sequence ID" value="CUG87897.1"/>
    <property type="molecule type" value="Genomic_DNA"/>
</dbReference>
<dbReference type="GO" id="GO:0006646">
    <property type="term" value="P:phosphatidylethanolamine biosynthetic process"/>
    <property type="evidence" value="ECO:0007669"/>
    <property type="project" value="UniProtKB-UniPathway"/>
</dbReference>
<reference evidence="13" key="1">
    <citation type="submission" date="2015-09" db="EMBL/GenBank/DDBJ databases">
        <authorList>
            <consortium name="Pathogen Informatics"/>
        </authorList>
    </citation>
    <scope>NUCLEOTIDE SEQUENCE [LARGE SCALE GENOMIC DNA]</scope>
    <source>
        <strain evidence="13">Lake Konstanz</strain>
    </source>
</reference>
<comment type="pathway">
    <text evidence="11">Phospholipid metabolism; phosphatidylethanolamine biosynthesis.</text>
</comment>
<dbReference type="PANTHER" id="PTHR10067">
    <property type="entry name" value="PHOSPHATIDYLSERINE DECARBOXYLASE"/>
    <property type="match status" value="1"/>
</dbReference>
<evidence type="ECO:0000256" key="5">
    <source>
        <dbReference type="ARBA" id="ARBA00022793"/>
    </source>
</evidence>
<dbReference type="GO" id="GO:0005739">
    <property type="term" value="C:mitochondrion"/>
    <property type="evidence" value="ECO:0007669"/>
    <property type="project" value="TreeGrafter"/>
</dbReference>
<protein>
    <recommendedName>
        <fullName evidence="3">phosphatidylserine decarboxylase</fullName>
        <ecNumber evidence="3">4.1.1.65</ecNumber>
    </recommendedName>
</protein>
<accession>A0A0S4J8S6</accession>
<evidence type="ECO:0000256" key="1">
    <source>
        <dbReference type="ARBA" id="ARBA00001928"/>
    </source>
</evidence>
<evidence type="ECO:0000256" key="9">
    <source>
        <dbReference type="ARBA" id="ARBA00023264"/>
    </source>
</evidence>
<evidence type="ECO:0000256" key="6">
    <source>
        <dbReference type="ARBA" id="ARBA00023098"/>
    </source>
</evidence>
<comment type="cofactor">
    <cofactor evidence="1">
        <name>pyruvate</name>
        <dbReference type="ChEBI" id="CHEBI:15361"/>
    </cofactor>
</comment>
<evidence type="ECO:0000256" key="8">
    <source>
        <dbReference type="ARBA" id="ARBA00023239"/>
    </source>
</evidence>
<dbReference type="EC" id="4.1.1.65" evidence="3"/>
<gene>
    <name evidence="12" type="ORF">BSAL_12585</name>
</gene>
<dbReference type="AlphaFoldDB" id="A0A0S4J8S6"/>
<evidence type="ECO:0000256" key="7">
    <source>
        <dbReference type="ARBA" id="ARBA00023209"/>
    </source>
</evidence>
<name>A0A0S4J8S6_BODSA</name>
<evidence type="ECO:0000313" key="12">
    <source>
        <dbReference type="EMBL" id="CUG87897.1"/>
    </source>
</evidence>
<sequence length="331" mass="37384">MVSHSERPTSKTAGARSKTMRAFRALRALRPEAALKLLPRVRRVQGLEMMRTIRRLTKSSGKKRTIVKRLLGATLSAAASFSLIPVIYALSTLWPEGMSSASALSLKTLGCVPANAMSRWFGRFADSDRIPYFVHQREIRMLIKTYGIDISEVEHPLDHYHTLQEFFSRRLRPNARPPHPLCPLVSPCDAEVLQVGRMTSDDMILQVKGDTYAMSTLMQTTKQFSPRKPGFDRIYFLFHLRPRDYHRFHSPADIEVIEAAHIPGTLHPVTYASSKWIPGLFAKNERVSLMTKWQFGNLAFVPVGATCVGSISLGFDPRIRTNKTSSVQNIF</sequence>
<evidence type="ECO:0000256" key="4">
    <source>
        <dbReference type="ARBA" id="ARBA00022516"/>
    </source>
</evidence>
<keyword evidence="5" id="KW-0210">Decarboxylase</keyword>
<evidence type="ECO:0000256" key="3">
    <source>
        <dbReference type="ARBA" id="ARBA00012243"/>
    </source>
</evidence>
<feature type="non-terminal residue" evidence="12">
    <location>
        <position position="331"/>
    </location>
</feature>
<dbReference type="Pfam" id="PF02666">
    <property type="entry name" value="PS_Dcarbxylase"/>
    <property type="match status" value="1"/>
</dbReference>
<dbReference type="NCBIfam" id="TIGR00163">
    <property type="entry name" value="PS_decarb"/>
    <property type="match status" value="1"/>
</dbReference>
<dbReference type="InterPro" id="IPR033177">
    <property type="entry name" value="PSD-B"/>
</dbReference>
<dbReference type="UniPathway" id="UPA00558"/>
<keyword evidence="10" id="KW-0670">Pyruvate</keyword>
<evidence type="ECO:0000256" key="2">
    <source>
        <dbReference type="ARBA" id="ARBA00005189"/>
    </source>
</evidence>
<dbReference type="OrthoDB" id="4330at2759"/>
<dbReference type="PANTHER" id="PTHR10067:SF6">
    <property type="entry name" value="PHOSPHATIDYLSERINE DECARBOXYLASE PROENZYME, MITOCHONDRIAL"/>
    <property type="match status" value="1"/>
</dbReference>
<keyword evidence="6" id="KW-0443">Lipid metabolism</keyword>
<dbReference type="Proteomes" id="UP000051952">
    <property type="component" value="Unassembled WGS sequence"/>
</dbReference>
<dbReference type="InterPro" id="IPR003817">
    <property type="entry name" value="PS_Dcarbxylase"/>
</dbReference>
<proteinExistence type="predicted"/>
<keyword evidence="9" id="KW-1208">Phospholipid metabolism</keyword>
<evidence type="ECO:0000313" key="13">
    <source>
        <dbReference type="Proteomes" id="UP000051952"/>
    </source>
</evidence>
<dbReference type="GO" id="GO:0004609">
    <property type="term" value="F:phosphatidylserine decarboxylase activity"/>
    <property type="evidence" value="ECO:0007669"/>
    <property type="project" value="UniProtKB-EC"/>
</dbReference>
<keyword evidence="7" id="KW-0594">Phospholipid biosynthesis</keyword>
<evidence type="ECO:0000256" key="10">
    <source>
        <dbReference type="ARBA" id="ARBA00023317"/>
    </source>
</evidence>
<keyword evidence="13" id="KW-1185">Reference proteome</keyword>
<evidence type="ECO:0000256" key="11">
    <source>
        <dbReference type="ARBA" id="ARBA00024326"/>
    </source>
</evidence>
<keyword evidence="8" id="KW-0456">Lyase</keyword>
<keyword evidence="4" id="KW-0444">Lipid biosynthesis</keyword>
<comment type="pathway">
    <text evidence="2">Lipid metabolism.</text>
</comment>
<dbReference type="VEuPathDB" id="TriTrypDB:BSAL_12585"/>